<reference evidence="2" key="1">
    <citation type="submission" date="2021-01" db="EMBL/GenBank/DDBJ databases">
        <authorList>
            <person name="Corre E."/>
            <person name="Pelletier E."/>
            <person name="Niang G."/>
            <person name="Scheremetjew M."/>
            <person name="Finn R."/>
            <person name="Kale V."/>
            <person name="Holt S."/>
            <person name="Cochrane G."/>
            <person name="Meng A."/>
            <person name="Brown T."/>
            <person name="Cohen L."/>
        </authorList>
    </citation>
    <scope>NUCLEOTIDE SEQUENCE</scope>
    <source>
        <strain evidence="2">RCC1693</strain>
    </source>
</reference>
<evidence type="ECO:0000313" key="2">
    <source>
        <dbReference type="EMBL" id="CAD9443570.1"/>
    </source>
</evidence>
<sequence length="627" mass="68020">MQYMCARLLEGDRIASRGHLSYTIKLMMCGEVGAASLGELLRGEIDDLRGPWVEDGDVLMALAAMNAVLDDGQRIDPDTAEHVFRAIDGLMAFPSSARSGWELVSANVRAINQADLVEEDENDAPMILRSASFAIHRQTVGIDATFTDGLDEEAEAEGEDRMNDGRWDFFLQEYRRSSLGIRGCCCVPPTPRLYCMEKKKSMVRAECRELMEALEVEHTKCASYAEGPQRTQALKRVAKLASRTTNHLEQSRLYSVQYKGRDLKDAANLYGGQAMLELGRYDDAYDQFLNSGGYYGSGREGGTPLNNDGACMLMGQAVCLYHIGKRDQALEKAEIVLTCQPRNIKCSRSDPQCDKHGYRPLNASEFNVDEWHLNASMLIASWEPANLTAKKKSGRPGKHNVFYVPGIGSGVHSLNGGGGGGGDGGGGGGGVDGGDGGDDGGGDGGAGLNEIQVQEVKSSQAIPVPHCMGRWSWKSVGEVGEHYDGVLLIERLHLAMFWVRESILVWDYVEKVVYHWFDGVDTDVRFASVETDCGVIVYFFGHVNGGPAAVLIERLDRGGRMAWTDMGTHLPQMLHEDEFLATRAAGGAGGAGGAVGGGGVVRLSSEHITDVRMLIYMALSGAVHHVL</sequence>
<gene>
    <name evidence="2" type="ORF">FPAR1323_LOCUS15410</name>
</gene>
<name>A0A7S2D403_9STRA</name>
<evidence type="ECO:0000256" key="1">
    <source>
        <dbReference type="SAM" id="MobiDB-lite"/>
    </source>
</evidence>
<feature type="compositionally biased region" description="Gly residues" evidence="1">
    <location>
        <begin position="415"/>
        <end position="434"/>
    </location>
</feature>
<dbReference type="AlphaFoldDB" id="A0A7S2D403"/>
<dbReference type="EMBL" id="HBGT01029478">
    <property type="protein sequence ID" value="CAD9443570.1"/>
    <property type="molecule type" value="Transcribed_RNA"/>
</dbReference>
<feature type="region of interest" description="Disordered" evidence="1">
    <location>
        <begin position="414"/>
        <end position="448"/>
    </location>
</feature>
<accession>A0A7S2D403</accession>
<protein>
    <submittedName>
        <fullName evidence="2">Uncharacterized protein</fullName>
    </submittedName>
</protein>
<organism evidence="2">
    <name type="scientific">Florenciella parvula</name>
    <dbReference type="NCBI Taxonomy" id="236787"/>
    <lineage>
        <taxon>Eukaryota</taxon>
        <taxon>Sar</taxon>
        <taxon>Stramenopiles</taxon>
        <taxon>Ochrophyta</taxon>
        <taxon>Dictyochophyceae</taxon>
        <taxon>Florenciellales</taxon>
        <taxon>Florenciella</taxon>
    </lineage>
</organism>
<proteinExistence type="predicted"/>